<evidence type="ECO:0000259" key="9">
    <source>
        <dbReference type="Pfam" id="PF01794"/>
    </source>
</evidence>
<dbReference type="InterPro" id="IPR051410">
    <property type="entry name" value="Ferric/Cupric_Reductase"/>
</dbReference>
<dbReference type="EMBL" id="APWK03000165">
    <property type="protein sequence ID" value="PHH49851.1"/>
    <property type="molecule type" value="Genomic_DNA"/>
</dbReference>
<evidence type="ECO:0000256" key="5">
    <source>
        <dbReference type="ARBA" id="ARBA00023065"/>
    </source>
</evidence>
<evidence type="ECO:0000256" key="4">
    <source>
        <dbReference type="ARBA" id="ARBA00022989"/>
    </source>
</evidence>
<dbReference type="GO" id="GO:0006879">
    <property type="term" value="P:intracellular iron ion homeostasis"/>
    <property type="evidence" value="ECO:0007669"/>
    <property type="project" value="TreeGrafter"/>
</dbReference>
<dbReference type="AlphaFoldDB" id="A0A2C5WW23"/>
<evidence type="ECO:0000256" key="7">
    <source>
        <dbReference type="SAM" id="MobiDB-lite"/>
    </source>
</evidence>
<dbReference type="PANTHER" id="PTHR32361">
    <property type="entry name" value="FERRIC/CUPRIC REDUCTASE TRANSMEMBRANE COMPONENT"/>
    <property type="match status" value="1"/>
</dbReference>
<evidence type="ECO:0000256" key="8">
    <source>
        <dbReference type="SAM" id="Phobius"/>
    </source>
</evidence>
<dbReference type="GO" id="GO:0005886">
    <property type="term" value="C:plasma membrane"/>
    <property type="evidence" value="ECO:0007669"/>
    <property type="project" value="TreeGrafter"/>
</dbReference>
<feature type="transmembrane region" description="Helical" evidence="8">
    <location>
        <begin position="169"/>
        <end position="191"/>
    </location>
</feature>
<dbReference type="GO" id="GO:0000293">
    <property type="term" value="F:ferric-chelate reductase activity"/>
    <property type="evidence" value="ECO:0007669"/>
    <property type="project" value="TreeGrafter"/>
</dbReference>
<gene>
    <name evidence="10" type="primary">FRE6</name>
    <name evidence="10" type="ORF">CFIMG_007606RA00001</name>
</gene>
<proteinExistence type="predicted"/>
<feature type="transmembrane region" description="Helical" evidence="8">
    <location>
        <begin position="272"/>
        <end position="293"/>
    </location>
</feature>
<accession>A0A2C5WW23</accession>
<comment type="subcellular location">
    <subcellularLocation>
        <location evidence="1">Membrane</location>
        <topology evidence="1">Multi-pass membrane protein</topology>
    </subcellularLocation>
</comment>
<feature type="region of interest" description="Disordered" evidence="7">
    <location>
        <begin position="19"/>
        <end position="46"/>
    </location>
</feature>
<evidence type="ECO:0000313" key="11">
    <source>
        <dbReference type="Proteomes" id="UP000222788"/>
    </source>
</evidence>
<name>A0A2C5WW23_9PEZI</name>
<evidence type="ECO:0000256" key="1">
    <source>
        <dbReference type="ARBA" id="ARBA00004141"/>
    </source>
</evidence>
<feature type="domain" description="Ferric oxidoreductase" evidence="9">
    <location>
        <begin position="174"/>
        <end position="290"/>
    </location>
</feature>
<keyword evidence="6 8" id="KW-0472">Membrane</keyword>
<organism evidence="10 11">
    <name type="scientific">Ceratocystis fimbriata CBS 114723</name>
    <dbReference type="NCBI Taxonomy" id="1035309"/>
    <lineage>
        <taxon>Eukaryota</taxon>
        <taxon>Fungi</taxon>
        <taxon>Dikarya</taxon>
        <taxon>Ascomycota</taxon>
        <taxon>Pezizomycotina</taxon>
        <taxon>Sordariomycetes</taxon>
        <taxon>Hypocreomycetidae</taxon>
        <taxon>Microascales</taxon>
        <taxon>Ceratocystidaceae</taxon>
        <taxon>Ceratocystis</taxon>
    </lineage>
</organism>
<evidence type="ECO:0000256" key="6">
    <source>
        <dbReference type="ARBA" id="ARBA00023136"/>
    </source>
</evidence>
<dbReference type="Gene3D" id="3.40.50.80">
    <property type="entry name" value="Nucleotide-binding domain of ferredoxin-NADP reductase (FNR) module"/>
    <property type="match status" value="1"/>
</dbReference>
<feature type="transmembrane region" description="Helical" evidence="8">
    <location>
        <begin position="55"/>
        <end position="77"/>
    </location>
</feature>
<feature type="transmembrane region" description="Helical" evidence="8">
    <location>
        <begin position="211"/>
        <end position="234"/>
    </location>
</feature>
<dbReference type="PANTHER" id="PTHR32361:SF9">
    <property type="entry name" value="FERRIC REDUCTASE TRANSMEMBRANE COMPONENT 3-RELATED"/>
    <property type="match status" value="1"/>
</dbReference>
<evidence type="ECO:0000256" key="3">
    <source>
        <dbReference type="ARBA" id="ARBA00022692"/>
    </source>
</evidence>
<comment type="caution">
    <text evidence="10">The sequence shown here is derived from an EMBL/GenBank/DDBJ whole genome shotgun (WGS) entry which is preliminary data.</text>
</comment>
<evidence type="ECO:0000313" key="10">
    <source>
        <dbReference type="EMBL" id="PHH49851.1"/>
    </source>
</evidence>
<keyword evidence="2" id="KW-0813">Transport</keyword>
<dbReference type="GO" id="GO:0006826">
    <property type="term" value="P:iron ion transport"/>
    <property type="evidence" value="ECO:0007669"/>
    <property type="project" value="TreeGrafter"/>
</dbReference>
<dbReference type="STRING" id="1035309.A0A2C5WW23"/>
<feature type="transmembrane region" description="Helical" evidence="8">
    <location>
        <begin position="246"/>
        <end position="266"/>
    </location>
</feature>
<dbReference type="CDD" id="cd06186">
    <property type="entry name" value="NOX_Duox_like_FAD_NADP"/>
    <property type="match status" value="1"/>
</dbReference>
<keyword evidence="4 8" id="KW-1133">Transmembrane helix</keyword>
<dbReference type="Proteomes" id="UP000222788">
    <property type="component" value="Unassembled WGS sequence"/>
</dbReference>
<dbReference type="OrthoDB" id="3944240at2759"/>
<reference evidence="10 11" key="1">
    <citation type="journal article" date="2013" name="Fungal Biol.">
        <title>Analysis of microsatellite markers in the genome of the plant pathogen Ceratocystis fimbriata.</title>
        <authorList>
            <person name="Simpson M.C."/>
            <person name="Wilken P.M."/>
            <person name="Coetzee M.P."/>
            <person name="Wingfield M.J."/>
            <person name="Wingfield B.D."/>
        </authorList>
    </citation>
    <scope>NUCLEOTIDE SEQUENCE [LARGE SCALE GENOMIC DNA]</scope>
    <source>
        <strain evidence="10 11">CBS 114723</strain>
    </source>
</reference>
<reference evidence="10 11" key="2">
    <citation type="journal article" date="2013" name="IMA Fungus">
        <title>IMA Genome-F 1: Ceratocystis fimbriata: Draft nuclear genome sequence for the plant pathogen, Ceratocystis fimbriata.</title>
        <authorList>
            <person name="Wilken P.M."/>
            <person name="Steenkamp E.T."/>
            <person name="Wingfield M.J."/>
            <person name="de Beer Z.W."/>
            <person name="Wingfield B.D."/>
        </authorList>
    </citation>
    <scope>NUCLEOTIDE SEQUENCE [LARGE SCALE GENOMIC DNA]</scope>
    <source>
        <strain evidence="10 11">CBS 114723</strain>
    </source>
</reference>
<feature type="compositionally biased region" description="Low complexity" evidence="7">
    <location>
        <begin position="538"/>
        <end position="547"/>
    </location>
</feature>
<dbReference type="InterPro" id="IPR039261">
    <property type="entry name" value="FNR_nucleotide-bd"/>
</dbReference>
<keyword evidence="11" id="KW-1185">Reference proteome</keyword>
<keyword evidence="5" id="KW-0406">Ion transport</keyword>
<keyword evidence="3 8" id="KW-0812">Transmembrane</keyword>
<dbReference type="GO" id="GO:0015677">
    <property type="term" value="P:copper ion import"/>
    <property type="evidence" value="ECO:0007669"/>
    <property type="project" value="TreeGrafter"/>
</dbReference>
<feature type="transmembrane region" description="Helical" evidence="8">
    <location>
        <begin position="135"/>
        <end position="157"/>
    </location>
</feature>
<evidence type="ECO:0000256" key="2">
    <source>
        <dbReference type="ARBA" id="ARBA00022448"/>
    </source>
</evidence>
<feature type="region of interest" description="Disordered" evidence="7">
    <location>
        <begin position="538"/>
        <end position="572"/>
    </location>
</feature>
<dbReference type="InterPro" id="IPR013130">
    <property type="entry name" value="Fe3_Rdtase_TM_dom"/>
</dbReference>
<protein>
    <submittedName>
        <fullName evidence="10">Ferric reductase transmembrane component 6</fullName>
    </submittedName>
</protein>
<sequence length="751" mass="82604">MSAPAMQSLFRLLARHEGHHDDEGEEDGHLDAGETEHHDDHKHGPDRQWANRNHLLSHVFMATVVLVFAIRLSTALYQSWQRRQRTRAAVPLRQASSQHASEKLTTIARSILASATLVASTTLKLPSIRLPAIPLGQVIFLGLYSAFVAGLLSYRVVKHDETYAERIGFRGALISIPQVPVVYVLATRAQIPGLRYLLGGSYKDLIWFHRWVSRIFIGSVTVHAVAFFAQWAPAHFLSKELEIVPYVKWGIVAWVIMLWTVLSSLLPLRKLSYEFFVIQHTVCAFLCLWLMWLHVPGHHRRSVEMAVGLIVVDWISRLVTAIYMNVSWKSQWGNCTGYNIGHKMTLEAVGKDMTVVTLHNAGNVSFQAGQSIDLWMPMFAFQSPHPFTILPPLKDVRSCQCPRIQLALKTKTGFTAKLNNLARASQNIGNDGFRAFVLNKEGRSPPLDKHDTLVLVSSSTGASFSAAVAEKILAAPESHVRKIKLLMIGREKAVLHYYRTRIKAATEAAINQGVAVSLEVAITGRTYQNLDAEAMGSSDSLGSLLSSHDGDASEGEEGPAEEFKLKPSVMKGPPPSLHLKPMKPMKAHASPLLPLTPYTATSTVFSPGSSGFDANDEDIEARKASVDTARSSLDMDLDELGVSVAGTCEVIESYGRPSAAAARRAAEPNEETVWPAALVGELEAADDDEVEVEDELEELEFELDDEPAMTASEGRSFQETEIPLLLVQAEGLEPELPSVKVTATHCEGKPS</sequence>
<dbReference type="Pfam" id="PF01794">
    <property type="entry name" value="Ferric_reduct"/>
    <property type="match status" value="1"/>
</dbReference>